<organism evidence="2">
    <name type="scientific">viral metagenome</name>
    <dbReference type="NCBI Taxonomy" id="1070528"/>
    <lineage>
        <taxon>unclassified sequences</taxon>
        <taxon>metagenomes</taxon>
        <taxon>organismal metagenomes</taxon>
    </lineage>
</organism>
<dbReference type="AlphaFoldDB" id="A0A6C0F7E9"/>
<dbReference type="EMBL" id="MN738820">
    <property type="protein sequence ID" value="QHT37747.1"/>
    <property type="molecule type" value="Genomic_DNA"/>
</dbReference>
<protein>
    <recommendedName>
        <fullName evidence="1">RapZ C-terminal domain-containing protein</fullName>
    </recommendedName>
</protein>
<feature type="domain" description="RapZ C-terminal" evidence="1">
    <location>
        <begin position="59"/>
        <end position="159"/>
    </location>
</feature>
<sequence length="170" mass="19834">MNKNQISKNKVIKLIYDNYENDIGIVYDTDVENKANIETILNNLPNQINNKEINKNKNLIIYSWGVKKDKKEVDCDIIFDLRKFQTKINEDIDVHTINGLSNIIQDSIILHPKFLELIGIILTHIETDNPKKIAFICNHGKHRSVGWAELLQKLIYNKAIVKHLCRKSWQ</sequence>
<evidence type="ECO:0000313" key="2">
    <source>
        <dbReference type="EMBL" id="QHT37747.1"/>
    </source>
</evidence>
<evidence type="ECO:0000259" key="1">
    <source>
        <dbReference type="Pfam" id="PF22740"/>
    </source>
</evidence>
<reference evidence="2" key="1">
    <citation type="journal article" date="2020" name="Nature">
        <title>Giant virus diversity and host interactions through global metagenomics.</title>
        <authorList>
            <person name="Schulz F."/>
            <person name="Roux S."/>
            <person name="Paez-Espino D."/>
            <person name="Jungbluth S."/>
            <person name="Walsh D.A."/>
            <person name="Denef V.J."/>
            <person name="McMahon K.D."/>
            <person name="Konstantinidis K.T."/>
            <person name="Eloe-Fadrosh E.A."/>
            <person name="Kyrpides N.C."/>
            <person name="Woyke T."/>
        </authorList>
    </citation>
    <scope>NUCLEOTIDE SEQUENCE</scope>
    <source>
        <strain evidence="2">GVMAG-S-ERX556049-19</strain>
    </source>
</reference>
<name>A0A6C0F7E9_9ZZZZ</name>
<proteinExistence type="predicted"/>
<accession>A0A6C0F7E9</accession>
<dbReference type="InterPro" id="IPR053931">
    <property type="entry name" value="RapZ_C"/>
</dbReference>
<dbReference type="Pfam" id="PF22740">
    <property type="entry name" value="PapZ_C"/>
    <property type="match status" value="1"/>
</dbReference>